<dbReference type="InterPro" id="IPR036322">
    <property type="entry name" value="WD40_repeat_dom_sf"/>
</dbReference>
<evidence type="ECO:0000256" key="3">
    <source>
        <dbReference type="PROSITE-ProRule" id="PRU00221"/>
    </source>
</evidence>
<dbReference type="Gene3D" id="2.130.10.10">
    <property type="entry name" value="YVTN repeat-like/Quinoprotein amine dehydrogenase"/>
    <property type="match status" value="1"/>
</dbReference>
<feature type="repeat" description="WD" evidence="3">
    <location>
        <begin position="184"/>
        <end position="225"/>
    </location>
</feature>
<dbReference type="SUPFAM" id="SSF50978">
    <property type="entry name" value="WD40 repeat-like"/>
    <property type="match status" value="1"/>
</dbReference>
<dbReference type="EMBL" id="PYDT01000008">
    <property type="protein sequence ID" value="THU53139.1"/>
    <property type="molecule type" value="Genomic_DNA"/>
</dbReference>
<dbReference type="Proteomes" id="UP000317650">
    <property type="component" value="Chromosome 10"/>
</dbReference>
<dbReference type="InterPro" id="IPR001680">
    <property type="entry name" value="WD40_rpt"/>
</dbReference>
<evidence type="ECO:0000313" key="5">
    <source>
        <dbReference type="Proteomes" id="UP000317650"/>
    </source>
</evidence>
<dbReference type="SMART" id="SM00320">
    <property type="entry name" value="WD40"/>
    <property type="match status" value="2"/>
</dbReference>
<evidence type="ECO:0000313" key="4">
    <source>
        <dbReference type="EMBL" id="THU53139.1"/>
    </source>
</evidence>
<keyword evidence="1 3" id="KW-0853">WD repeat</keyword>
<proteinExistence type="predicted"/>
<dbReference type="Pfam" id="PF00400">
    <property type="entry name" value="WD40"/>
    <property type="match status" value="1"/>
</dbReference>
<comment type="caution">
    <text evidence="4">The sequence shown here is derived from an EMBL/GenBank/DDBJ whole genome shotgun (WGS) entry which is preliminary data.</text>
</comment>
<dbReference type="InterPro" id="IPR015943">
    <property type="entry name" value="WD40/YVTN_repeat-like_dom_sf"/>
</dbReference>
<evidence type="ECO:0000256" key="2">
    <source>
        <dbReference type="ARBA" id="ARBA00022737"/>
    </source>
</evidence>
<evidence type="ECO:0000256" key="1">
    <source>
        <dbReference type="ARBA" id="ARBA00022574"/>
    </source>
</evidence>
<reference evidence="4 5" key="1">
    <citation type="journal article" date="2019" name="Nat. Plants">
        <title>Genome sequencing of Musa balbisiana reveals subgenome evolution and function divergence in polyploid bananas.</title>
        <authorList>
            <person name="Yao X."/>
        </authorList>
    </citation>
    <scope>NUCLEOTIDE SEQUENCE [LARGE SCALE GENOMIC DNA]</scope>
    <source>
        <strain evidence="5">cv. DH-PKW</strain>
        <tissue evidence="4">Leaves</tissue>
    </source>
</reference>
<dbReference type="PANTHER" id="PTHR43991">
    <property type="entry name" value="WD REPEAT PROTEIN (AFU_ORTHOLOGUE AFUA_8G05640)-RELATED"/>
    <property type="match status" value="1"/>
</dbReference>
<dbReference type="InterPro" id="IPR019775">
    <property type="entry name" value="WD40_repeat_CS"/>
</dbReference>
<dbReference type="PROSITE" id="PS00678">
    <property type="entry name" value="WD_REPEATS_1"/>
    <property type="match status" value="1"/>
</dbReference>
<organism evidence="4 5">
    <name type="scientific">Musa balbisiana</name>
    <name type="common">Banana</name>
    <dbReference type="NCBI Taxonomy" id="52838"/>
    <lineage>
        <taxon>Eukaryota</taxon>
        <taxon>Viridiplantae</taxon>
        <taxon>Streptophyta</taxon>
        <taxon>Embryophyta</taxon>
        <taxon>Tracheophyta</taxon>
        <taxon>Spermatophyta</taxon>
        <taxon>Magnoliopsida</taxon>
        <taxon>Liliopsida</taxon>
        <taxon>Zingiberales</taxon>
        <taxon>Musaceae</taxon>
        <taxon>Musa</taxon>
    </lineage>
</organism>
<dbReference type="STRING" id="52838.A0A4S8IX49"/>
<protein>
    <submittedName>
        <fullName evidence="4">Uncharacterized protein</fullName>
    </submittedName>
</protein>
<gene>
    <name evidence="4" type="ORF">C4D60_Mb10t11260</name>
</gene>
<name>A0A4S8IX49_MUSBA</name>
<sequence>MAEYFNNDLDDIVEDYFETGDFDYFDDQFELDDQQAHGNDSELENVDDLATQKNDTSASEYRNGKDMQGIPWERLIFSRDEYRAVRLKMYMNYENVSRPRDGLEKLRNLIWATSKHDVYVVQNYSVMHWSSLLRRGKEVLNVSGKVVPTQNTGISPDGKLLAVLGDDIDCLMVDAQSGKVIGNLKGHLDYSFASAWHPDGHILATGSQDKTCRLWDVRNTSESLAVLKGKIGAIRSITFSTDGRFMAMAEPADFVHVYDAKADYWRAQEIDLFGEIAGLSFSPDADALFVGVADHTYGSLLEFSRRKHDHYLNAFL</sequence>
<keyword evidence="2" id="KW-0677">Repeat</keyword>
<dbReference type="PANTHER" id="PTHR43991:SF12">
    <property type="entry name" value="WD REPEAT PROTEIN (AFU_ORTHOLOGUE AFUA_8G05640)"/>
    <property type="match status" value="1"/>
</dbReference>
<dbReference type="AlphaFoldDB" id="A0A4S8IX49"/>
<accession>A0A4S8IX49</accession>
<dbReference type="PROSITE" id="PS50082">
    <property type="entry name" value="WD_REPEATS_2"/>
    <property type="match status" value="1"/>
</dbReference>
<dbReference type="PROSITE" id="PS50294">
    <property type="entry name" value="WD_REPEATS_REGION"/>
    <property type="match status" value="1"/>
</dbReference>
<keyword evidence="5" id="KW-1185">Reference proteome</keyword>